<proteinExistence type="predicted"/>
<keyword evidence="2" id="KW-0378">Hydrolase</keyword>
<dbReference type="PANTHER" id="PTHR43372:SF4">
    <property type="entry name" value="FATTY-ACID AMIDE HYDROLASE 2"/>
    <property type="match status" value="1"/>
</dbReference>
<feature type="region of interest" description="Disordered" evidence="1">
    <location>
        <begin position="147"/>
        <end position="185"/>
    </location>
</feature>
<dbReference type="PANTHER" id="PTHR43372">
    <property type="entry name" value="FATTY-ACID AMIDE HYDROLASE"/>
    <property type="match status" value="1"/>
</dbReference>
<evidence type="ECO:0000256" key="1">
    <source>
        <dbReference type="SAM" id="MobiDB-lite"/>
    </source>
</evidence>
<dbReference type="Proteomes" id="UP000887013">
    <property type="component" value="Unassembled WGS sequence"/>
</dbReference>
<dbReference type="EMBL" id="BMAW01020579">
    <property type="protein sequence ID" value="GFT68864.1"/>
    <property type="molecule type" value="Genomic_DNA"/>
</dbReference>
<name>A0A8X6PG81_NEPPI</name>
<comment type="caution">
    <text evidence="2">The sequence shown here is derived from an EMBL/GenBank/DDBJ whole genome shotgun (WGS) entry which is preliminary data.</text>
</comment>
<organism evidence="2 3">
    <name type="scientific">Nephila pilipes</name>
    <name type="common">Giant wood spider</name>
    <name type="synonym">Nephila maculata</name>
    <dbReference type="NCBI Taxonomy" id="299642"/>
    <lineage>
        <taxon>Eukaryota</taxon>
        <taxon>Metazoa</taxon>
        <taxon>Ecdysozoa</taxon>
        <taxon>Arthropoda</taxon>
        <taxon>Chelicerata</taxon>
        <taxon>Arachnida</taxon>
        <taxon>Araneae</taxon>
        <taxon>Araneomorphae</taxon>
        <taxon>Entelegynae</taxon>
        <taxon>Araneoidea</taxon>
        <taxon>Nephilidae</taxon>
        <taxon>Nephila</taxon>
    </lineage>
</organism>
<dbReference type="GO" id="GO:0016787">
    <property type="term" value="F:hydrolase activity"/>
    <property type="evidence" value="ECO:0007669"/>
    <property type="project" value="UniProtKB-KW"/>
</dbReference>
<sequence>MCRYAEDLIVSMKVLSSESGVPINFGQKVDFKNLKVYYMKEIRSPLIAPVKSEITFAVESAVSYFTKSYDLEAKEVKMISLYDANRAVINLIMNGVKDLKPTLTAGPFVNVGTVGAVCYEIKSTTSGNKVLKVVHVQHIRPYLKRESTIIEEDDSSEEERKSAEEMQDPGDDLQYVPDVTELSSR</sequence>
<accession>A0A8X6PG81</accession>
<dbReference type="GO" id="GO:0012505">
    <property type="term" value="C:endomembrane system"/>
    <property type="evidence" value="ECO:0007669"/>
    <property type="project" value="TreeGrafter"/>
</dbReference>
<gene>
    <name evidence="2" type="primary">faah2a_20</name>
    <name evidence="2" type="ORF">NPIL_617731</name>
</gene>
<dbReference type="InterPro" id="IPR052739">
    <property type="entry name" value="FAAH2"/>
</dbReference>
<evidence type="ECO:0000313" key="3">
    <source>
        <dbReference type="Proteomes" id="UP000887013"/>
    </source>
</evidence>
<dbReference type="OrthoDB" id="6428749at2759"/>
<evidence type="ECO:0000313" key="2">
    <source>
        <dbReference type="EMBL" id="GFT68864.1"/>
    </source>
</evidence>
<dbReference type="AlphaFoldDB" id="A0A8X6PG81"/>
<reference evidence="2" key="1">
    <citation type="submission" date="2020-08" db="EMBL/GenBank/DDBJ databases">
        <title>Multicomponent nature underlies the extraordinary mechanical properties of spider dragline silk.</title>
        <authorList>
            <person name="Kono N."/>
            <person name="Nakamura H."/>
            <person name="Mori M."/>
            <person name="Yoshida Y."/>
            <person name="Ohtoshi R."/>
            <person name="Malay A.D."/>
            <person name="Moran D.A.P."/>
            <person name="Tomita M."/>
            <person name="Numata K."/>
            <person name="Arakawa K."/>
        </authorList>
    </citation>
    <scope>NUCLEOTIDE SEQUENCE</scope>
</reference>
<keyword evidence="3" id="KW-1185">Reference proteome</keyword>
<protein>
    <submittedName>
        <fullName evidence="2">Fatty-acid amide hydrolase 2-A</fullName>
    </submittedName>
</protein>